<keyword evidence="3" id="KW-1185">Reference proteome</keyword>
<organism evidence="2 3">
    <name type="scientific">Mucilaginibacter humi</name>
    <dbReference type="NCBI Taxonomy" id="2732510"/>
    <lineage>
        <taxon>Bacteria</taxon>
        <taxon>Pseudomonadati</taxon>
        <taxon>Bacteroidota</taxon>
        <taxon>Sphingobacteriia</taxon>
        <taxon>Sphingobacteriales</taxon>
        <taxon>Sphingobacteriaceae</taxon>
        <taxon>Mucilaginibacter</taxon>
    </lineage>
</organism>
<reference evidence="2 3" key="1">
    <citation type="submission" date="2020-05" db="EMBL/GenBank/DDBJ databases">
        <authorList>
            <person name="Khan S.A."/>
            <person name="Jeon C.O."/>
            <person name="Chun B.H."/>
        </authorList>
    </citation>
    <scope>NUCLEOTIDE SEQUENCE [LARGE SCALE GENOMIC DNA]</scope>
    <source>
        <strain evidence="2 3">S1162</strain>
    </source>
</reference>
<comment type="caution">
    <text evidence="2">The sequence shown here is derived from an EMBL/GenBank/DDBJ whole genome shotgun (WGS) entry which is preliminary data.</text>
</comment>
<feature type="transmembrane region" description="Helical" evidence="1">
    <location>
        <begin position="124"/>
        <end position="143"/>
    </location>
</feature>
<evidence type="ECO:0000313" key="2">
    <source>
        <dbReference type="EMBL" id="NNU33136.1"/>
    </source>
</evidence>
<keyword evidence="1" id="KW-0812">Transmembrane</keyword>
<evidence type="ECO:0000313" key="3">
    <source>
        <dbReference type="Proteomes" id="UP000566071"/>
    </source>
</evidence>
<evidence type="ECO:0000256" key="1">
    <source>
        <dbReference type="SAM" id="Phobius"/>
    </source>
</evidence>
<dbReference type="Proteomes" id="UP000566071">
    <property type="component" value="Unassembled WGS sequence"/>
</dbReference>
<evidence type="ECO:0008006" key="4">
    <source>
        <dbReference type="Google" id="ProtNLM"/>
    </source>
</evidence>
<dbReference type="EMBL" id="JABFCR010000003">
    <property type="protein sequence ID" value="NNU33136.1"/>
    <property type="molecule type" value="Genomic_DNA"/>
</dbReference>
<keyword evidence="1" id="KW-0472">Membrane</keyword>
<keyword evidence="1" id="KW-1133">Transmembrane helix</keyword>
<feature type="transmembrane region" description="Helical" evidence="1">
    <location>
        <begin position="98"/>
        <end position="118"/>
    </location>
</feature>
<gene>
    <name evidence="2" type="ORF">HK413_01190</name>
</gene>
<name>A0ABX1W3H1_9SPHI</name>
<proteinExistence type="predicted"/>
<feature type="transmembrane region" description="Helical" evidence="1">
    <location>
        <begin position="56"/>
        <end position="77"/>
    </location>
</feature>
<protein>
    <recommendedName>
        <fullName evidence="4">DUF2919 domain-containing protein</fullName>
    </recommendedName>
</protein>
<accession>A0ABX1W3H1</accession>
<feature type="transmembrane region" description="Helical" evidence="1">
    <location>
        <begin position="25"/>
        <end position="44"/>
    </location>
</feature>
<sequence>MIPPALWLFFRHQFAPDFTFQRRQLVLFIPALFEILLSSLNYFLKGSFLRPVGFTVWLVLVDWLPLSLTVLVLVAYSKNLVASLRETKESQRAHLWKMVMVLVVFWLMTIIWAAESVFGFDLHILFQTSTAVILFSLAYAAYFDPAFLSAHNPPSKKTK</sequence>